<protein>
    <submittedName>
        <fullName evidence="1">Type I-F CRISPR-associated protein Csy1</fullName>
    </submittedName>
</protein>
<accession>A0A892ZH61</accession>
<name>A0A892ZH61_9NEIS</name>
<reference evidence="1" key="1">
    <citation type="submission" date="2021-02" db="EMBL/GenBank/DDBJ databases">
        <title>Neisseriaceae sp. 26B isolated from the cloaca of a Common Toad-headed Turtle (Mesoclemmys nasuta).</title>
        <authorList>
            <person name="Spergser J."/>
            <person name="Busse H.-J."/>
        </authorList>
    </citation>
    <scope>NUCLEOTIDE SEQUENCE</scope>
    <source>
        <strain evidence="1">26B</strain>
    </source>
</reference>
<dbReference type="Proteomes" id="UP000653156">
    <property type="component" value="Chromosome"/>
</dbReference>
<evidence type="ECO:0000313" key="2">
    <source>
        <dbReference type="Proteomes" id="UP000653156"/>
    </source>
</evidence>
<evidence type="ECO:0000313" key="1">
    <source>
        <dbReference type="EMBL" id="QRQ82491.1"/>
    </source>
</evidence>
<sequence>MQDITRADVQAAISGFLNDQFLKKAEPDIKRLEKAETEQNEAAIAAAQEALAQWRHKYSAPIWLDDAARRMAGQLKFGSHISKGIHPDAKGDNVNFSADTPLPEHLIGSQSAHALALDANGNAAALPLAAFFNTPVGAAQMVKLRQLITQNHPALQGCFADDAALSDEYQLLFQAALIGATDAPITHERNKQILWPRGEQAIVHDDYICLVPLYPSALTHAVYQQINQARYSEENKLARDNRFKKTAEHKPYVSITQLAITKLGGTKPQNVSQLTSAQGGRNYLLPNLPPKLQSSKAFKISAVAVTIFNKRLRYHSYRGWIEFDEVIKAKKSVMAVRDQRKLALQMILAEVFQIAERIQTQWPAGWSRDYQLSMAEKYWLDPDRADLEGEEAFKAACDAGDWAGEVIRSFALWLNQWLKETHTAIAEDFDEAEESEWRRAMASALRTSQRRFGRIYA</sequence>
<dbReference type="RefSeq" id="WP_230339774.1">
    <property type="nucleotide sequence ID" value="NZ_CP069798.1"/>
</dbReference>
<proteinExistence type="predicted"/>
<keyword evidence="2" id="KW-1185">Reference proteome</keyword>
<dbReference type="NCBIfam" id="TIGR02564">
    <property type="entry name" value="cas_Csy1"/>
    <property type="match status" value="1"/>
</dbReference>
<dbReference type="EMBL" id="CP069798">
    <property type="protein sequence ID" value="QRQ82491.1"/>
    <property type="molecule type" value="Genomic_DNA"/>
</dbReference>
<dbReference type="Pfam" id="PF09611">
    <property type="entry name" value="Cas_Csy1"/>
    <property type="match status" value="1"/>
</dbReference>
<dbReference type="AlphaFoldDB" id="A0A892ZH61"/>
<dbReference type="KEGG" id="ptes:JQU52_03560"/>
<organism evidence="1 2">
    <name type="scientific">Paralysiella testudinis</name>
    <dbReference type="NCBI Taxonomy" id="2809020"/>
    <lineage>
        <taxon>Bacteria</taxon>
        <taxon>Pseudomonadati</taxon>
        <taxon>Pseudomonadota</taxon>
        <taxon>Betaproteobacteria</taxon>
        <taxon>Neisseriales</taxon>
        <taxon>Neisseriaceae</taxon>
        <taxon>Paralysiella</taxon>
    </lineage>
</organism>
<gene>
    <name evidence="1" type="primary">csy1</name>
    <name evidence="1" type="ORF">JQU52_03560</name>
</gene>
<dbReference type="InterPro" id="IPR013397">
    <property type="entry name" value="CRISPR-assoc_prot_Csy1"/>
</dbReference>